<comment type="catalytic activity">
    <reaction evidence="8">
        <text>4 porphobilinogen + H2O = hydroxymethylbilane + 4 NH4(+)</text>
        <dbReference type="Rhea" id="RHEA:13185"/>
        <dbReference type="ChEBI" id="CHEBI:15377"/>
        <dbReference type="ChEBI" id="CHEBI:28938"/>
        <dbReference type="ChEBI" id="CHEBI:57845"/>
        <dbReference type="ChEBI" id="CHEBI:58126"/>
        <dbReference type="EC" id="2.5.1.61"/>
    </reaction>
</comment>
<dbReference type="SUPFAM" id="SSF53850">
    <property type="entry name" value="Periplasmic binding protein-like II"/>
    <property type="match status" value="1"/>
</dbReference>
<evidence type="ECO:0000259" key="11">
    <source>
        <dbReference type="Pfam" id="PF03900"/>
    </source>
</evidence>
<keyword evidence="13" id="KW-1185">Reference proteome</keyword>
<dbReference type="EC" id="2.5.1.61" evidence="5 9"/>
<reference evidence="12 13" key="1">
    <citation type="submission" date="2016-10" db="EMBL/GenBank/DDBJ databases">
        <authorList>
            <person name="de Groot N.N."/>
        </authorList>
    </citation>
    <scope>NUCLEOTIDE SEQUENCE [LARGE SCALE GENOMIC DNA]</scope>
    <source>
        <strain evidence="12 13">CGMCC 4.2026</strain>
    </source>
</reference>
<dbReference type="NCBIfam" id="TIGR00212">
    <property type="entry name" value="hemC"/>
    <property type="match status" value="1"/>
</dbReference>
<name>A0A1H8MX56_9ACTN</name>
<dbReference type="Gene3D" id="3.30.160.40">
    <property type="entry name" value="Porphobilinogen deaminase, C-terminal domain"/>
    <property type="match status" value="1"/>
</dbReference>
<dbReference type="InterPro" id="IPR036803">
    <property type="entry name" value="Porphobilinogen_deaminase_C_sf"/>
</dbReference>
<keyword evidence="6" id="KW-0808">Transferase</keyword>
<dbReference type="PANTHER" id="PTHR11557">
    <property type="entry name" value="PORPHOBILINOGEN DEAMINASE"/>
    <property type="match status" value="1"/>
</dbReference>
<dbReference type="Proteomes" id="UP000181951">
    <property type="component" value="Unassembled WGS sequence"/>
</dbReference>
<dbReference type="GO" id="GO:0004418">
    <property type="term" value="F:hydroxymethylbilane synthase activity"/>
    <property type="evidence" value="ECO:0007669"/>
    <property type="project" value="UniProtKB-UniRule"/>
</dbReference>
<protein>
    <recommendedName>
        <fullName evidence="5 9">Hydroxymethylbilane synthase</fullName>
        <ecNumber evidence="5 9">2.5.1.61</ecNumber>
    </recommendedName>
</protein>
<dbReference type="InterPro" id="IPR022419">
    <property type="entry name" value="Porphobilin_deaminase_cofac_BS"/>
</dbReference>
<dbReference type="PANTHER" id="PTHR11557:SF0">
    <property type="entry name" value="PORPHOBILINOGEN DEAMINASE"/>
    <property type="match status" value="1"/>
</dbReference>
<dbReference type="EMBL" id="FODD01000020">
    <property type="protein sequence ID" value="SEO21818.1"/>
    <property type="molecule type" value="Genomic_DNA"/>
</dbReference>
<evidence type="ECO:0000256" key="7">
    <source>
        <dbReference type="ARBA" id="ARBA00023244"/>
    </source>
</evidence>
<dbReference type="GO" id="GO:0005737">
    <property type="term" value="C:cytoplasm"/>
    <property type="evidence" value="ECO:0007669"/>
    <property type="project" value="UniProtKB-UniRule"/>
</dbReference>
<dbReference type="Pfam" id="PF01379">
    <property type="entry name" value="Porphobil_deam"/>
    <property type="match status" value="1"/>
</dbReference>
<evidence type="ECO:0000256" key="5">
    <source>
        <dbReference type="ARBA" id="ARBA00012655"/>
    </source>
</evidence>
<dbReference type="PIRSF" id="PIRSF001438">
    <property type="entry name" value="4pyrrol_synth_OHMeBilane_synth"/>
    <property type="match status" value="1"/>
</dbReference>
<accession>A0A1H8MX56</accession>
<dbReference type="GO" id="GO:0006783">
    <property type="term" value="P:heme biosynthetic process"/>
    <property type="evidence" value="ECO:0007669"/>
    <property type="project" value="TreeGrafter"/>
</dbReference>
<evidence type="ECO:0000256" key="8">
    <source>
        <dbReference type="ARBA" id="ARBA00048169"/>
    </source>
</evidence>
<comment type="cofactor">
    <cofactor evidence="1">
        <name>dipyrromethane</name>
        <dbReference type="ChEBI" id="CHEBI:60342"/>
    </cofactor>
</comment>
<sequence length="352" mass="36895">MPVLAARIPRTGIRTDNWSGKQSVTPAYDDVKVLSSRESVAVPLFLVGSRASNLAKTQVRAYLAPLRERFPDVTFTHRVILEGGDKDRTSRMADVSAVSGGSAFSSAQEAALARGDVDVVIHSLKDLPTANPPGLTLLPPPGREDVRDALCGSTLAGLRKGARVGTGAPRRMAQLLAVRPDLEVVPIRGNVPPRLKKIETMGLDAVVLAAAGLRRLGLDEAITELLPLDTFPPSPGQGALGIQVREDDRPLHDLLSTVGDHAVHAQVRAERALLAELHGGCSVPVGAYAETRPDGSLTLHAQVTSLDGTQRVSGSVSGPSDAPERLGTTLADHLVSQGARAILTAIRGDAGA</sequence>
<evidence type="ECO:0000256" key="9">
    <source>
        <dbReference type="NCBIfam" id="TIGR00212"/>
    </source>
</evidence>
<dbReference type="SUPFAM" id="SSF54782">
    <property type="entry name" value="Porphobilinogen deaminase (hydroxymethylbilane synthase), C-terminal domain"/>
    <property type="match status" value="1"/>
</dbReference>
<comment type="similarity">
    <text evidence="3">Belongs to the HMBS family.</text>
</comment>
<dbReference type="AlphaFoldDB" id="A0A1H8MX56"/>
<evidence type="ECO:0000256" key="1">
    <source>
        <dbReference type="ARBA" id="ARBA00001916"/>
    </source>
</evidence>
<dbReference type="InterPro" id="IPR000860">
    <property type="entry name" value="HemC"/>
</dbReference>
<proteinExistence type="inferred from homology"/>
<dbReference type="Pfam" id="PF03900">
    <property type="entry name" value="Porphobil_deamC"/>
    <property type="match status" value="1"/>
</dbReference>
<evidence type="ECO:0000256" key="3">
    <source>
        <dbReference type="ARBA" id="ARBA00005638"/>
    </source>
</evidence>
<dbReference type="InterPro" id="IPR022418">
    <property type="entry name" value="Porphobilinogen_deaminase_C"/>
</dbReference>
<comment type="function">
    <text evidence="2">Tetrapolymerization of the monopyrrole PBG into the hydroxymethylbilane pre-uroporphyrinogen in several discrete steps.</text>
</comment>
<feature type="domain" description="Porphobilinogen deaminase N-terminal" evidence="10">
    <location>
        <begin position="46"/>
        <end position="251"/>
    </location>
</feature>
<evidence type="ECO:0000256" key="2">
    <source>
        <dbReference type="ARBA" id="ARBA00002869"/>
    </source>
</evidence>
<dbReference type="InterPro" id="IPR022417">
    <property type="entry name" value="Porphobilin_deaminase_N"/>
</dbReference>
<evidence type="ECO:0000313" key="13">
    <source>
        <dbReference type="Proteomes" id="UP000181951"/>
    </source>
</evidence>
<gene>
    <name evidence="12" type="ORF">SAMN05216267_102051</name>
</gene>
<dbReference type="FunFam" id="3.40.190.10:FF:000005">
    <property type="entry name" value="Porphobilinogen deaminase"/>
    <property type="match status" value="1"/>
</dbReference>
<evidence type="ECO:0000256" key="6">
    <source>
        <dbReference type="ARBA" id="ARBA00022679"/>
    </source>
</evidence>
<organism evidence="12 13">
    <name type="scientific">Actinacidiphila rubida</name>
    <dbReference type="NCBI Taxonomy" id="310780"/>
    <lineage>
        <taxon>Bacteria</taxon>
        <taxon>Bacillati</taxon>
        <taxon>Actinomycetota</taxon>
        <taxon>Actinomycetes</taxon>
        <taxon>Kitasatosporales</taxon>
        <taxon>Streptomycetaceae</taxon>
        <taxon>Actinacidiphila</taxon>
    </lineage>
</organism>
<feature type="domain" description="Porphobilinogen deaminase C-terminal" evidence="11">
    <location>
        <begin position="266"/>
        <end position="334"/>
    </location>
</feature>
<dbReference type="PROSITE" id="PS00533">
    <property type="entry name" value="PORPHOBILINOGEN_DEAM"/>
    <property type="match status" value="1"/>
</dbReference>
<evidence type="ECO:0000313" key="12">
    <source>
        <dbReference type="EMBL" id="SEO21818.1"/>
    </source>
</evidence>
<dbReference type="PRINTS" id="PR00151">
    <property type="entry name" value="PORPHBDMNASE"/>
</dbReference>
<keyword evidence="7" id="KW-0627">Porphyrin biosynthesis</keyword>
<comment type="subunit">
    <text evidence="4">Monomer.</text>
</comment>
<evidence type="ECO:0000256" key="4">
    <source>
        <dbReference type="ARBA" id="ARBA00011245"/>
    </source>
</evidence>
<dbReference type="CDD" id="cd00494">
    <property type="entry name" value="PBP2_HMBS"/>
    <property type="match status" value="1"/>
</dbReference>
<evidence type="ECO:0000259" key="10">
    <source>
        <dbReference type="Pfam" id="PF01379"/>
    </source>
</evidence>
<dbReference type="Gene3D" id="3.40.190.10">
    <property type="entry name" value="Periplasmic binding protein-like II"/>
    <property type="match status" value="2"/>
</dbReference>
<dbReference type="STRING" id="310780.SAMN05216267_102051"/>